<accession>A0ABW6ALD5</accession>
<sequence length="111" mass="12749">MRIDAKTIYIASSTYLPKVEWEKQNGNEWIYVGVDQDFDEGKITQSVYATFDTDDVYVVTDRHNSHRASLADAIKSVKEGLEKEGYLLWNLSFDRVVEFGRIGVLRKGKRG</sequence>
<dbReference type="EMBL" id="JBHUOM010000017">
    <property type="protein sequence ID" value="MFD2935459.1"/>
    <property type="molecule type" value="Genomic_DNA"/>
</dbReference>
<comment type="caution">
    <text evidence="1">The sequence shown here is derived from an EMBL/GenBank/DDBJ whole genome shotgun (WGS) entry which is preliminary data.</text>
</comment>
<reference evidence="2" key="1">
    <citation type="journal article" date="2019" name="Int. J. Syst. Evol. Microbiol.">
        <title>The Global Catalogue of Microorganisms (GCM) 10K type strain sequencing project: providing services to taxonomists for standard genome sequencing and annotation.</title>
        <authorList>
            <consortium name="The Broad Institute Genomics Platform"/>
            <consortium name="The Broad Institute Genome Sequencing Center for Infectious Disease"/>
            <person name="Wu L."/>
            <person name="Ma J."/>
        </authorList>
    </citation>
    <scope>NUCLEOTIDE SEQUENCE [LARGE SCALE GENOMIC DNA]</scope>
    <source>
        <strain evidence="2">KCTC 52490</strain>
    </source>
</reference>
<name>A0ABW6ALD5_9BACT</name>
<proteinExistence type="predicted"/>
<dbReference type="RefSeq" id="WP_381503415.1">
    <property type="nucleotide sequence ID" value="NZ_JBHUOM010000017.1"/>
</dbReference>
<evidence type="ECO:0000313" key="2">
    <source>
        <dbReference type="Proteomes" id="UP001597512"/>
    </source>
</evidence>
<dbReference type="Proteomes" id="UP001597512">
    <property type="component" value="Unassembled WGS sequence"/>
</dbReference>
<organism evidence="1 2">
    <name type="scientific">Spirosoma flavum</name>
    <dbReference type="NCBI Taxonomy" id="2048557"/>
    <lineage>
        <taxon>Bacteria</taxon>
        <taxon>Pseudomonadati</taxon>
        <taxon>Bacteroidota</taxon>
        <taxon>Cytophagia</taxon>
        <taxon>Cytophagales</taxon>
        <taxon>Cytophagaceae</taxon>
        <taxon>Spirosoma</taxon>
    </lineage>
</organism>
<gene>
    <name evidence="1" type="ORF">ACFS25_16880</name>
</gene>
<evidence type="ECO:0000313" key="1">
    <source>
        <dbReference type="EMBL" id="MFD2935459.1"/>
    </source>
</evidence>
<protein>
    <submittedName>
        <fullName evidence="1">Uncharacterized protein</fullName>
    </submittedName>
</protein>
<keyword evidence="2" id="KW-1185">Reference proteome</keyword>